<feature type="non-terminal residue" evidence="1">
    <location>
        <position position="30"/>
    </location>
</feature>
<gene>
    <name evidence="1" type="ORF">AVDCRST_MAG56-1535</name>
</gene>
<dbReference type="AlphaFoldDB" id="A0A6J4I7H8"/>
<reference evidence="1" key="1">
    <citation type="submission" date="2020-02" db="EMBL/GenBank/DDBJ databases">
        <authorList>
            <person name="Meier V. D."/>
        </authorList>
    </citation>
    <scope>NUCLEOTIDE SEQUENCE</scope>
    <source>
        <strain evidence="1">AVDCRST_MAG56</strain>
    </source>
</reference>
<protein>
    <submittedName>
        <fullName evidence="1">Uncharacterized protein</fullName>
    </submittedName>
</protein>
<name>A0A6J4I7H8_9SPHI</name>
<feature type="non-terminal residue" evidence="1">
    <location>
        <position position="1"/>
    </location>
</feature>
<dbReference type="EMBL" id="CADCTQ010000143">
    <property type="protein sequence ID" value="CAA9243122.1"/>
    <property type="molecule type" value="Genomic_DNA"/>
</dbReference>
<proteinExistence type="predicted"/>
<accession>A0A6J4I7H8</accession>
<organism evidence="1">
    <name type="scientific">uncultured Cytophagales bacterium</name>
    <dbReference type="NCBI Taxonomy" id="158755"/>
    <lineage>
        <taxon>Bacteria</taxon>
        <taxon>Pseudomonadati</taxon>
        <taxon>Bacteroidota</taxon>
        <taxon>Sphingobacteriia</taxon>
        <taxon>Sphingobacteriales</taxon>
        <taxon>environmental samples</taxon>
    </lineage>
</organism>
<evidence type="ECO:0000313" key="1">
    <source>
        <dbReference type="EMBL" id="CAA9243122.1"/>
    </source>
</evidence>
<sequence length="30" mass="3240">ATEPKDCVCATRDANSRSPIECPGPHDRGR</sequence>